<name>A0A537L766_9BACT</name>
<dbReference type="GO" id="GO:0002161">
    <property type="term" value="F:aminoacyl-tRNA deacylase activity"/>
    <property type="evidence" value="ECO:0007669"/>
    <property type="project" value="TreeGrafter"/>
</dbReference>
<evidence type="ECO:0000256" key="10">
    <source>
        <dbReference type="ARBA" id="ARBA00032577"/>
    </source>
</evidence>
<keyword evidence="9" id="KW-0030">Aminoacyl-tRNA synthetase</keyword>
<comment type="caution">
    <text evidence="12">The sequence shown here is derived from an EMBL/GenBank/DDBJ whole genome shotgun (WGS) entry which is preliminary data.</text>
</comment>
<dbReference type="InterPro" id="IPR018162">
    <property type="entry name" value="Ala-tRNA-ligase_IIc_anticod-bd"/>
</dbReference>
<dbReference type="GO" id="GO:0005829">
    <property type="term" value="C:cytosol"/>
    <property type="evidence" value="ECO:0007669"/>
    <property type="project" value="TreeGrafter"/>
</dbReference>
<comment type="similarity">
    <text evidence="1">Belongs to the class-II aminoacyl-tRNA synthetase family.</text>
</comment>
<dbReference type="InterPro" id="IPR018165">
    <property type="entry name" value="Ala-tRNA-synth_IIc_core"/>
</dbReference>
<reference evidence="12 13" key="1">
    <citation type="journal article" date="2019" name="Nat. Microbiol.">
        <title>Mediterranean grassland soil C-N compound turnover is dependent on rainfall and depth, and is mediated by genomically divergent microorganisms.</title>
        <authorList>
            <person name="Diamond S."/>
            <person name="Andeer P.F."/>
            <person name="Li Z."/>
            <person name="Crits-Christoph A."/>
            <person name="Burstein D."/>
            <person name="Anantharaman K."/>
            <person name="Lane K.R."/>
            <person name="Thomas B.C."/>
            <person name="Pan C."/>
            <person name="Northen T.R."/>
            <person name="Banfield J.F."/>
        </authorList>
    </citation>
    <scope>NUCLEOTIDE SEQUENCE [LARGE SCALE GENOMIC DNA]</scope>
    <source>
        <strain evidence="12">NP_2</strain>
    </source>
</reference>
<dbReference type="GO" id="GO:0004813">
    <property type="term" value="F:alanine-tRNA ligase activity"/>
    <property type="evidence" value="ECO:0007669"/>
    <property type="project" value="UniProtKB-EC"/>
</dbReference>
<keyword evidence="6" id="KW-0067">ATP-binding</keyword>
<evidence type="ECO:0000256" key="9">
    <source>
        <dbReference type="ARBA" id="ARBA00023146"/>
    </source>
</evidence>
<dbReference type="Gene3D" id="3.30.930.10">
    <property type="entry name" value="Bira Bifunctional Protein, Domain 2"/>
    <property type="match status" value="1"/>
</dbReference>
<dbReference type="AlphaFoldDB" id="A0A537L766"/>
<evidence type="ECO:0000313" key="13">
    <source>
        <dbReference type="Proteomes" id="UP000318661"/>
    </source>
</evidence>
<keyword evidence="5" id="KW-0547">Nucleotide-binding</keyword>
<evidence type="ECO:0000256" key="4">
    <source>
        <dbReference type="ARBA" id="ARBA00022598"/>
    </source>
</evidence>
<protein>
    <recommendedName>
        <fullName evidence="2">alanine--tRNA ligase</fullName>
        <ecNumber evidence="2">6.1.1.7</ecNumber>
    </recommendedName>
    <alternativeName>
        <fullName evidence="10">Alanyl-tRNA synthetase</fullName>
    </alternativeName>
</protein>
<dbReference type="PANTHER" id="PTHR11777">
    <property type="entry name" value="ALANYL-TRNA SYNTHETASE"/>
    <property type="match status" value="1"/>
</dbReference>
<dbReference type="InterPro" id="IPR002318">
    <property type="entry name" value="Ala-tRNA-lgiase_IIc"/>
</dbReference>
<keyword evidence="4 12" id="KW-0436">Ligase</keyword>
<dbReference type="PROSITE" id="PS50860">
    <property type="entry name" value="AA_TRNA_LIGASE_II_ALA"/>
    <property type="match status" value="1"/>
</dbReference>
<keyword evidence="3" id="KW-0820">tRNA-binding</keyword>
<dbReference type="Gene3D" id="2.40.30.130">
    <property type="match status" value="1"/>
</dbReference>
<evidence type="ECO:0000256" key="8">
    <source>
        <dbReference type="ARBA" id="ARBA00022917"/>
    </source>
</evidence>
<keyword evidence="8" id="KW-0648">Protein biosynthesis</keyword>
<organism evidence="12 13">
    <name type="scientific">Candidatus Segetimicrobium genomatis</name>
    <dbReference type="NCBI Taxonomy" id="2569760"/>
    <lineage>
        <taxon>Bacteria</taxon>
        <taxon>Bacillati</taxon>
        <taxon>Candidatus Sysuimicrobiota</taxon>
        <taxon>Candidatus Sysuimicrobiia</taxon>
        <taxon>Candidatus Sysuimicrobiales</taxon>
        <taxon>Candidatus Segetimicrobiaceae</taxon>
        <taxon>Candidatus Segetimicrobium</taxon>
    </lineage>
</organism>
<evidence type="ECO:0000313" key="12">
    <source>
        <dbReference type="EMBL" id="TMJ03810.1"/>
    </source>
</evidence>
<dbReference type="InterPro" id="IPR018164">
    <property type="entry name" value="Ala-tRNA-synth_IIc_N"/>
</dbReference>
<dbReference type="PANTHER" id="PTHR11777:SF9">
    <property type="entry name" value="ALANINE--TRNA LIGASE, CYTOPLASMIC"/>
    <property type="match status" value="1"/>
</dbReference>
<evidence type="ECO:0000256" key="2">
    <source>
        <dbReference type="ARBA" id="ARBA00013168"/>
    </source>
</evidence>
<dbReference type="GO" id="GO:0006419">
    <property type="term" value="P:alanyl-tRNA aminoacylation"/>
    <property type="evidence" value="ECO:0007669"/>
    <property type="project" value="InterPro"/>
</dbReference>
<dbReference type="InterPro" id="IPR050058">
    <property type="entry name" value="Ala-tRNA_ligase"/>
</dbReference>
<dbReference type="InterPro" id="IPR009000">
    <property type="entry name" value="Transl_B-barrel_sf"/>
</dbReference>
<evidence type="ECO:0000256" key="1">
    <source>
        <dbReference type="ARBA" id="ARBA00008226"/>
    </source>
</evidence>
<evidence type="ECO:0000256" key="7">
    <source>
        <dbReference type="ARBA" id="ARBA00022884"/>
    </source>
</evidence>
<evidence type="ECO:0000256" key="3">
    <source>
        <dbReference type="ARBA" id="ARBA00022555"/>
    </source>
</evidence>
<evidence type="ECO:0000256" key="5">
    <source>
        <dbReference type="ARBA" id="ARBA00022741"/>
    </source>
</evidence>
<dbReference type="SUPFAM" id="SSF50447">
    <property type="entry name" value="Translation proteins"/>
    <property type="match status" value="1"/>
</dbReference>
<dbReference type="Proteomes" id="UP000318661">
    <property type="component" value="Unassembled WGS sequence"/>
</dbReference>
<evidence type="ECO:0000256" key="6">
    <source>
        <dbReference type="ARBA" id="ARBA00022840"/>
    </source>
</evidence>
<dbReference type="GO" id="GO:0000049">
    <property type="term" value="F:tRNA binding"/>
    <property type="evidence" value="ECO:0007669"/>
    <property type="project" value="UniProtKB-KW"/>
</dbReference>
<dbReference type="GO" id="GO:0005524">
    <property type="term" value="F:ATP binding"/>
    <property type="evidence" value="ECO:0007669"/>
    <property type="project" value="UniProtKB-KW"/>
</dbReference>
<gene>
    <name evidence="12" type="ORF">E6G99_11175</name>
</gene>
<dbReference type="PRINTS" id="PR00980">
    <property type="entry name" value="TRNASYNTHALA"/>
</dbReference>
<sequence length="302" mass="33091">MIGVRNMPKPGVDTGMGLERISSVLQGVNDDYGTDLFTPLMDRLQRILGHTDRQREAHAVAYRVMADHGRAMTFLMADGVVPGNEGRNYVLRMIMRRAMRFGRAAGLTRSFLAELAGTVTDAMGDAYPELRRQQSFIESAVRQEEERFAQTLTGGLQRLEELISGALAASRRELSGEEVFRLYDTFGFPVEMTRDIARERGLTINEAGFARAMEAQRSRARAAQAFGGAGDDRRYAKVVRKGGSSEFVGYTKHAARARIVALFAGGEAISQADAGAEVEVILDRTPFYAESGGQVGDTGLVR</sequence>
<evidence type="ECO:0000259" key="11">
    <source>
        <dbReference type="PROSITE" id="PS50860"/>
    </source>
</evidence>
<dbReference type="EMBL" id="VBAJ01000278">
    <property type="protein sequence ID" value="TMJ03810.1"/>
    <property type="molecule type" value="Genomic_DNA"/>
</dbReference>
<proteinExistence type="inferred from homology"/>
<dbReference type="InterPro" id="IPR045864">
    <property type="entry name" value="aa-tRNA-synth_II/BPL/LPL"/>
</dbReference>
<accession>A0A537L766</accession>
<keyword evidence="7" id="KW-0694">RNA-binding</keyword>
<dbReference type="EC" id="6.1.1.7" evidence="2"/>
<dbReference type="SUPFAM" id="SSF101353">
    <property type="entry name" value="Putative anticodon-binding domain of alanyl-tRNA synthetase (AlaRS)"/>
    <property type="match status" value="1"/>
</dbReference>
<dbReference type="Pfam" id="PF01411">
    <property type="entry name" value="tRNA-synt_2c"/>
    <property type="match status" value="1"/>
</dbReference>
<feature type="domain" description="Alanyl-transfer RNA synthetases family profile" evidence="11">
    <location>
        <begin position="1"/>
        <end position="302"/>
    </location>
</feature>
<feature type="non-terminal residue" evidence="12">
    <location>
        <position position="302"/>
    </location>
</feature>